<organism evidence="2 3">
    <name type="scientific">Candidatus Caccosoma faecigallinarum</name>
    <dbReference type="NCBI Taxonomy" id="2840720"/>
    <lineage>
        <taxon>Bacteria</taxon>
        <taxon>Bacillati</taxon>
        <taxon>Bacillota</taxon>
        <taxon>Bacillota incertae sedis</taxon>
        <taxon>Candidatus Caccosoma</taxon>
    </lineage>
</organism>
<feature type="non-terminal residue" evidence="2">
    <location>
        <position position="1"/>
    </location>
</feature>
<gene>
    <name evidence="2" type="ORF">IAD04_03735</name>
</gene>
<feature type="compositionally biased region" description="Low complexity" evidence="1">
    <location>
        <begin position="249"/>
        <end position="272"/>
    </location>
</feature>
<sequence length="444" mass="48714">ASYICIDDFKLMVPATTQSDDGITIVPLETNSSTSDPMSDLVEQFDFYKVSDTKYYMTAKTEFIELLNLQIATVLANSLPFLGLNFKELRIDFNLTKDQKLNGVGLKTVVALSIDNETLNCEFNGNISINKENAMPTIPTDASSYMTVEQFMQQLVQTPLTGFVELDVQVGELQAVLAADISYTLDVTTGYPNISIDINDKTTIDIMALLGATGVTLKKITIAYDEETLGMALNLYDDQNQLIMSVPFSSSTNTPSDNPSDTPLASSGSESQETTTTIDMVFVKEILKAILFDFTIVENDDNITITFNSQLWNVIKNYAQEALETYFGGDIAQVIQQLEAANEAIKAQNPDTYEQDANYQSNLRTIQLLTILNNILSIETAQVVINLEYTETSTTLVLSVISGNDSIQLTISVDQTLIMLTLFSVGLSTWVIGSSTNTPSISVA</sequence>
<feature type="region of interest" description="Disordered" evidence="1">
    <location>
        <begin position="247"/>
        <end position="272"/>
    </location>
</feature>
<proteinExistence type="predicted"/>
<comment type="caution">
    <text evidence="2">The sequence shown here is derived from an EMBL/GenBank/DDBJ whole genome shotgun (WGS) entry which is preliminary data.</text>
</comment>
<dbReference type="AlphaFoldDB" id="A0A9D1G8G5"/>
<evidence type="ECO:0000256" key="1">
    <source>
        <dbReference type="SAM" id="MobiDB-lite"/>
    </source>
</evidence>
<name>A0A9D1G8G5_9FIRM</name>
<protein>
    <submittedName>
        <fullName evidence="2">Uncharacterized protein</fullName>
    </submittedName>
</protein>
<dbReference type="Proteomes" id="UP000886893">
    <property type="component" value="Unassembled WGS sequence"/>
</dbReference>
<reference evidence="2" key="1">
    <citation type="submission" date="2020-10" db="EMBL/GenBank/DDBJ databases">
        <authorList>
            <person name="Gilroy R."/>
        </authorList>
    </citation>
    <scope>NUCLEOTIDE SEQUENCE</scope>
    <source>
        <strain evidence="2">14508</strain>
    </source>
</reference>
<accession>A0A9D1G8G5</accession>
<reference evidence="2" key="2">
    <citation type="journal article" date="2021" name="PeerJ">
        <title>Extensive microbial diversity within the chicken gut microbiome revealed by metagenomics and culture.</title>
        <authorList>
            <person name="Gilroy R."/>
            <person name="Ravi A."/>
            <person name="Getino M."/>
            <person name="Pursley I."/>
            <person name="Horton D.L."/>
            <person name="Alikhan N.F."/>
            <person name="Baker D."/>
            <person name="Gharbi K."/>
            <person name="Hall N."/>
            <person name="Watson M."/>
            <person name="Adriaenssens E.M."/>
            <person name="Foster-Nyarko E."/>
            <person name="Jarju S."/>
            <person name="Secka A."/>
            <person name="Antonio M."/>
            <person name="Oren A."/>
            <person name="Chaudhuri R.R."/>
            <person name="La Ragione R."/>
            <person name="Hildebrand F."/>
            <person name="Pallen M.J."/>
        </authorList>
    </citation>
    <scope>NUCLEOTIDE SEQUENCE</scope>
    <source>
        <strain evidence="2">14508</strain>
    </source>
</reference>
<dbReference type="EMBL" id="DVKI01000119">
    <property type="protein sequence ID" value="HIT17477.1"/>
    <property type="molecule type" value="Genomic_DNA"/>
</dbReference>
<evidence type="ECO:0000313" key="2">
    <source>
        <dbReference type="EMBL" id="HIT17477.1"/>
    </source>
</evidence>
<evidence type="ECO:0000313" key="3">
    <source>
        <dbReference type="Proteomes" id="UP000886893"/>
    </source>
</evidence>